<keyword evidence="2" id="KW-0408">Iron</keyword>
<reference evidence="4" key="1">
    <citation type="submission" date="2020-06" db="EMBL/GenBank/DDBJ databases">
        <authorList>
            <person name="Li T."/>
            <person name="Hu X."/>
            <person name="Zhang T."/>
            <person name="Song X."/>
            <person name="Zhang H."/>
            <person name="Dai N."/>
            <person name="Sheng W."/>
            <person name="Hou X."/>
            <person name="Wei L."/>
        </authorList>
    </citation>
    <scope>NUCLEOTIDE SEQUENCE</scope>
    <source>
        <strain evidence="4">G01</strain>
        <tissue evidence="4">Leaf</tissue>
    </source>
</reference>
<feature type="domain" description="Fe2OG dioxygenase" evidence="3">
    <location>
        <begin position="1"/>
        <end position="50"/>
    </location>
</feature>
<keyword evidence="4" id="KW-0560">Oxidoreductase</keyword>
<evidence type="ECO:0000259" key="3">
    <source>
        <dbReference type="PROSITE" id="PS51471"/>
    </source>
</evidence>
<dbReference type="Pfam" id="PF03171">
    <property type="entry name" value="2OG-FeII_Oxy"/>
    <property type="match status" value="1"/>
</dbReference>
<dbReference type="EMBL" id="JACGWK010000008">
    <property type="protein sequence ID" value="KAL0338184.1"/>
    <property type="molecule type" value="Genomic_DNA"/>
</dbReference>
<dbReference type="GO" id="GO:0046872">
    <property type="term" value="F:metal ion binding"/>
    <property type="evidence" value="ECO:0007669"/>
    <property type="project" value="UniProtKB-KW"/>
</dbReference>
<keyword evidence="4" id="KW-0223">Dioxygenase</keyword>
<dbReference type="InterPro" id="IPR050295">
    <property type="entry name" value="Plant_2OG-oxidoreductases"/>
</dbReference>
<dbReference type="InterPro" id="IPR027443">
    <property type="entry name" value="IPNS-like_sf"/>
</dbReference>
<evidence type="ECO:0000256" key="1">
    <source>
        <dbReference type="ARBA" id="ARBA00022723"/>
    </source>
</evidence>
<dbReference type="InterPro" id="IPR044861">
    <property type="entry name" value="IPNS-like_FE2OG_OXY"/>
</dbReference>
<protein>
    <submittedName>
        <fullName evidence="4">2-oxoglutarate-dependent dioxygenase</fullName>
    </submittedName>
</protein>
<proteinExistence type="predicted"/>
<dbReference type="AlphaFoldDB" id="A0AAW2N5F5"/>
<evidence type="ECO:0000256" key="2">
    <source>
        <dbReference type="ARBA" id="ARBA00023004"/>
    </source>
</evidence>
<name>A0AAW2N5F5_9LAMI</name>
<organism evidence="4">
    <name type="scientific">Sesamum angustifolium</name>
    <dbReference type="NCBI Taxonomy" id="2727405"/>
    <lineage>
        <taxon>Eukaryota</taxon>
        <taxon>Viridiplantae</taxon>
        <taxon>Streptophyta</taxon>
        <taxon>Embryophyta</taxon>
        <taxon>Tracheophyta</taxon>
        <taxon>Spermatophyta</taxon>
        <taxon>Magnoliopsida</taxon>
        <taxon>eudicotyledons</taxon>
        <taxon>Gunneridae</taxon>
        <taxon>Pentapetalae</taxon>
        <taxon>asterids</taxon>
        <taxon>lamiids</taxon>
        <taxon>Lamiales</taxon>
        <taxon>Pedaliaceae</taxon>
        <taxon>Sesamum</taxon>
    </lineage>
</organism>
<dbReference type="InterPro" id="IPR005123">
    <property type="entry name" value="Oxoglu/Fe-dep_dioxygenase_dom"/>
</dbReference>
<dbReference type="GO" id="GO:0051213">
    <property type="term" value="F:dioxygenase activity"/>
    <property type="evidence" value="ECO:0007669"/>
    <property type="project" value="UniProtKB-KW"/>
</dbReference>
<dbReference type="Gene3D" id="2.60.120.330">
    <property type="entry name" value="B-lactam Antibiotic, Isopenicillin N Synthase, Chain"/>
    <property type="match status" value="1"/>
</dbReference>
<accession>A0AAW2N5F5</accession>
<keyword evidence="1" id="KW-0479">Metal-binding</keyword>
<gene>
    <name evidence="4" type="ORF">Sangu_1340500</name>
</gene>
<sequence>MTVDPVPNAFIVNIGDQLQVLSNANYKSVEHRVIVNSEKERVSIALFYNPRGDMLIKPAEELVTEDHPPLYPPTIYDEYRLYMRTRGPRGKSQVESLKSSLQ</sequence>
<reference evidence="4" key="2">
    <citation type="journal article" date="2024" name="Plant">
        <title>Genomic evolution and insights into agronomic trait innovations of Sesamum species.</title>
        <authorList>
            <person name="Miao H."/>
            <person name="Wang L."/>
            <person name="Qu L."/>
            <person name="Liu H."/>
            <person name="Sun Y."/>
            <person name="Le M."/>
            <person name="Wang Q."/>
            <person name="Wei S."/>
            <person name="Zheng Y."/>
            <person name="Lin W."/>
            <person name="Duan Y."/>
            <person name="Cao H."/>
            <person name="Xiong S."/>
            <person name="Wang X."/>
            <person name="Wei L."/>
            <person name="Li C."/>
            <person name="Ma Q."/>
            <person name="Ju M."/>
            <person name="Zhao R."/>
            <person name="Li G."/>
            <person name="Mu C."/>
            <person name="Tian Q."/>
            <person name="Mei H."/>
            <person name="Zhang T."/>
            <person name="Gao T."/>
            <person name="Zhang H."/>
        </authorList>
    </citation>
    <scope>NUCLEOTIDE SEQUENCE</scope>
    <source>
        <strain evidence="4">G01</strain>
    </source>
</reference>
<dbReference type="PANTHER" id="PTHR47991">
    <property type="entry name" value="OXOGLUTARATE/IRON-DEPENDENT DIOXYGENASE"/>
    <property type="match status" value="1"/>
</dbReference>
<evidence type="ECO:0000313" key="4">
    <source>
        <dbReference type="EMBL" id="KAL0338184.1"/>
    </source>
</evidence>
<dbReference type="SUPFAM" id="SSF51197">
    <property type="entry name" value="Clavaminate synthase-like"/>
    <property type="match status" value="1"/>
</dbReference>
<comment type="caution">
    <text evidence="4">The sequence shown here is derived from an EMBL/GenBank/DDBJ whole genome shotgun (WGS) entry which is preliminary data.</text>
</comment>
<dbReference type="PROSITE" id="PS51471">
    <property type="entry name" value="FE2OG_OXY"/>
    <property type="match status" value="1"/>
</dbReference>